<dbReference type="Pfam" id="PF08708">
    <property type="entry name" value="PriCT_1"/>
    <property type="match status" value="1"/>
</dbReference>
<name>A0ABS4MGY0_9LACO</name>
<evidence type="ECO:0000313" key="4">
    <source>
        <dbReference type="Proteomes" id="UP001519292"/>
    </source>
</evidence>
<organism evidence="3 4">
    <name type="scientific">Lactobacillus colini</name>
    <dbReference type="NCBI Taxonomy" id="1819254"/>
    <lineage>
        <taxon>Bacteria</taxon>
        <taxon>Bacillati</taxon>
        <taxon>Bacillota</taxon>
        <taxon>Bacilli</taxon>
        <taxon>Lactobacillales</taxon>
        <taxon>Lactobacillaceae</taxon>
        <taxon>Lactobacillus</taxon>
    </lineage>
</organism>
<proteinExistence type="predicted"/>
<dbReference type="SUPFAM" id="SSF56747">
    <property type="entry name" value="Prim-pol domain"/>
    <property type="match status" value="1"/>
</dbReference>
<evidence type="ECO:0000259" key="2">
    <source>
        <dbReference type="SMART" id="SM00943"/>
    </source>
</evidence>
<dbReference type="RefSeq" id="WP_209687667.1">
    <property type="nucleotide sequence ID" value="NZ_JAGGLU010000021.1"/>
</dbReference>
<evidence type="ECO:0000313" key="3">
    <source>
        <dbReference type="EMBL" id="MBP2058955.1"/>
    </source>
</evidence>
<feature type="domain" description="Primase C-terminal 1" evidence="1">
    <location>
        <begin position="203"/>
        <end position="267"/>
    </location>
</feature>
<evidence type="ECO:0008006" key="5">
    <source>
        <dbReference type="Google" id="ProtNLM"/>
    </source>
</evidence>
<gene>
    <name evidence="3" type="ORF">J2Z60_002146</name>
</gene>
<dbReference type="CDD" id="cd04859">
    <property type="entry name" value="Prim_Pol"/>
    <property type="match status" value="1"/>
</dbReference>
<accession>A0ABS4MGY0</accession>
<feature type="domain" description="DNA primase/polymerase bifunctional N-terminal" evidence="2">
    <location>
        <begin position="8"/>
        <end position="166"/>
    </location>
</feature>
<reference evidence="3 4" key="1">
    <citation type="submission" date="2021-03" db="EMBL/GenBank/DDBJ databases">
        <title>Genomic Encyclopedia of Type Strains, Phase IV (KMG-IV): sequencing the most valuable type-strain genomes for metagenomic binning, comparative biology and taxonomic classification.</title>
        <authorList>
            <person name="Goeker M."/>
        </authorList>
    </citation>
    <scope>NUCLEOTIDE SEQUENCE [LARGE SCALE GENOMIC DNA]</scope>
    <source>
        <strain evidence="3 4">DSM 101872</strain>
    </source>
</reference>
<keyword evidence="4" id="KW-1185">Reference proteome</keyword>
<dbReference type="SMART" id="SM00943">
    <property type="entry name" value="Prim-Pol"/>
    <property type="match status" value="1"/>
</dbReference>
<dbReference type="EMBL" id="JAGGLU010000021">
    <property type="protein sequence ID" value="MBP2058955.1"/>
    <property type="molecule type" value="Genomic_DNA"/>
</dbReference>
<sequence length="274" mass="30892">MNNNLNAAIQLAKNGFSVVPIIPDTKRPAIKHANQEPLTIDEIRELWTEYPNYGIAIKTTDFFCIDIDTPQHSGTTKIDGTKSLRKYFNDILLPETLTALTPSGGIHFYYKKIDGKPNKSLAGVFPGIDLQADKNSISIIPPTTRNGIPYVWKPNVKTITKPPIELINMLQKQLTPQKYKIFSNFASPNNSSPKSYMANLLEEMVTPQVKGQRNTYLTHIVGKLLVSGITTKTAYQYTNFANSNFVEPLPLKEVNQIFTSIFYKEMRKQNKHNG</sequence>
<dbReference type="Pfam" id="PF09250">
    <property type="entry name" value="Prim-Pol"/>
    <property type="match status" value="1"/>
</dbReference>
<dbReference type="InterPro" id="IPR015330">
    <property type="entry name" value="DNA_primase/pol_bifunc_N"/>
</dbReference>
<dbReference type="SMART" id="SM00942">
    <property type="entry name" value="PriCT_1"/>
    <property type="match status" value="1"/>
</dbReference>
<comment type="caution">
    <text evidence="3">The sequence shown here is derived from an EMBL/GenBank/DDBJ whole genome shotgun (WGS) entry which is preliminary data.</text>
</comment>
<protein>
    <recommendedName>
        <fullName evidence="5">DNA primase</fullName>
    </recommendedName>
</protein>
<evidence type="ECO:0000259" key="1">
    <source>
        <dbReference type="SMART" id="SM00942"/>
    </source>
</evidence>
<dbReference type="Proteomes" id="UP001519292">
    <property type="component" value="Unassembled WGS sequence"/>
</dbReference>
<dbReference type="Gene3D" id="3.30.720.160">
    <property type="entry name" value="Bifunctional DNA primase/polymerase, N-terminal"/>
    <property type="match status" value="1"/>
</dbReference>
<dbReference type="InterPro" id="IPR014820">
    <property type="entry name" value="PriCT_1"/>
</dbReference>